<feature type="domain" description="Glycosyl transferase family 1" evidence="2">
    <location>
        <begin position="196"/>
        <end position="360"/>
    </location>
</feature>
<dbReference type="Pfam" id="PF13439">
    <property type="entry name" value="Glyco_transf_4"/>
    <property type="match status" value="1"/>
</dbReference>
<dbReference type="EMBL" id="MFEG01000016">
    <property type="protein sequence ID" value="OGE76128.1"/>
    <property type="molecule type" value="Genomic_DNA"/>
</dbReference>
<dbReference type="InterPro" id="IPR028098">
    <property type="entry name" value="Glyco_trans_4-like_N"/>
</dbReference>
<evidence type="ECO:0000256" key="1">
    <source>
        <dbReference type="SAM" id="Phobius"/>
    </source>
</evidence>
<dbReference type="PANTHER" id="PTHR45947:SF3">
    <property type="entry name" value="SULFOQUINOVOSYL TRANSFERASE SQD2"/>
    <property type="match status" value="1"/>
</dbReference>
<proteinExistence type="predicted"/>
<evidence type="ECO:0000313" key="5">
    <source>
        <dbReference type="Proteomes" id="UP000176547"/>
    </source>
</evidence>
<dbReference type="GO" id="GO:0016757">
    <property type="term" value="F:glycosyltransferase activity"/>
    <property type="evidence" value="ECO:0007669"/>
    <property type="project" value="InterPro"/>
</dbReference>
<dbReference type="Pfam" id="PF00534">
    <property type="entry name" value="Glycos_transf_1"/>
    <property type="match status" value="1"/>
</dbReference>
<keyword evidence="1" id="KW-0812">Transmembrane</keyword>
<dbReference type="Proteomes" id="UP000176547">
    <property type="component" value="Unassembled WGS sequence"/>
</dbReference>
<dbReference type="InterPro" id="IPR001296">
    <property type="entry name" value="Glyco_trans_1"/>
</dbReference>
<protein>
    <recommendedName>
        <fullName evidence="6">Glycosyl transferase family 1 domain-containing protein</fullName>
    </recommendedName>
</protein>
<feature type="transmembrane region" description="Helical" evidence="1">
    <location>
        <begin position="101"/>
        <end position="118"/>
    </location>
</feature>
<evidence type="ECO:0000313" key="4">
    <source>
        <dbReference type="EMBL" id="OGE76128.1"/>
    </source>
</evidence>
<evidence type="ECO:0000259" key="2">
    <source>
        <dbReference type="Pfam" id="PF00534"/>
    </source>
</evidence>
<name>A0A1F5NEW5_9BACT</name>
<dbReference type="SUPFAM" id="SSF53756">
    <property type="entry name" value="UDP-Glycosyltransferase/glycogen phosphorylase"/>
    <property type="match status" value="1"/>
</dbReference>
<dbReference type="Gene3D" id="3.40.50.2000">
    <property type="entry name" value="Glycogen Phosphorylase B"/>
    <property type="match status" value="2"/>
</dbReference>
<dbReference type="CDD" id="cd03801">
    <property type="entry name" value="GT4_PimA-like"/>
    <property type="match status" value="1"/>
</dbReference>
<accession>A0A1F5NEW5</accession>
<evidence type="ECO:0000259" key="3">
    <source>
        <dbReference type="Pfam" id="PF13439"/>
    </source>
</evidence>
<dbReference type="InterPro" id="IPR050194">
    <property type="entry name" value="Glycosyltransferase_grp1"/>
</dbReference>
<evidence type="ECO:0008006" key="6">
    <source>
        <dbReference type="Google" id="ProtNLM"/>
    </source>
</evidence>
<gene>
    <name evidence="4" type="ORF">A3K06_00950</name>
</gene>
<keyword evidence="1" id="KW-1133">Transmembrane helix</keyword>
<reference evidence="4 5" key="1">
    <citation type="journal article" date="2016" name="Nat. Commun.">
        <title>Thousands of microbial genomes shed light on interconnected biogeochemical processes in an aquifer system.</title>
        <authorList>
            <person name="Anantharaman K."/>
            <person name="Brown C.T."/>
            <person name="Hug L.A."/>
            <person name="Sharon I."/>
            <person name="Castelle C.J."/>
            <person name="Probst A.J."/>
            <person name="Thomas B.C."/>
            <person name="Singh A."/>
            <person name="Wilkins M.J."/>
            <person name="Karaoz U."/>
            <person name="Brodie E.L."/>
            <person name="Williams K.H."/>
            <person name="Hubbard S.S."/>
            <person name="Banfield J.F."/>
        </authorList>
    </citation>
    <scope>NUCLEOTIDE SEQUENCE [LARGE SCALE GENOMIC DNA]</scope>
</reference>
<keyword evidence="1" id="KW-0472">Membrane</keyword>
<sequence length="387" mass="42935">MAQINDKVSNGVKPRVLIFSVAYEPWVGGAELAVRSITDRLFNYEFDLITCQLRPGPSRKEHVGNVEVHRVGFGGKLGKYLYPFFAARLAAKLHRRAPYKLVWSIMAAYAGGAALLFLRKQQDIKFLLTLQEGDSLAHIHERVRYFLPQWRRIFGRADYVQAISKFLAEWAKREGVQSPVEVVPNGVDLRSLSLSKEKKSPSDKIIITTSRLVEKNGLDVLLRAFAELKKRGFGGKLSLQILGSGPLEGRLKLLAVELGVSGSVEFYGHIEPAALPKYLYNADVFVRPSRSEGLGSSFLEAMAAGLPVVATPVGGIPDFLSDGKTGLFSRVDDPVDLAEKIKRVLDDPKLSARLAANAKQLVQARYDWELVSKSMDRIFSKLVQKTP</sequence>
<organism evidence="4 5">
    <name type="scientific">Candidatus Doudnabacteria bacterium RIFCSPHIGHO2_01_52_17</name>
    <dbReference type="NCBI Taxonomy" id="1817820"/>
    <lineage>
        <taxon>Bacteria</taxon>
        <taxon>Candidatus Doudnaibacteriota</taxon>
    </lineage>
</organism>
<feature type="domain" description="Glycosyltransferase subfamily 4-like N-terminal" evidence="3">
    <location>
        <begin position="27"/>
        <end position="189"/>
    </location>
</feature>
<dbReference type="PANTHER" id="PTHR45947">
    <property type="entry name" value="SULFOQUINOVOSYL TRANSFERASE SQD2"/>
    <property type="match status" value="1"/>
</dbReference>
<comment type="caution">
    <text evidence="4">The sequence shown here is derived from an EMBL/GenBank/DDBJ whole genome shotgun (WGS) entry which is preliminary data.</text>
</comment>
<dbReference type="AlphaFoldDB" id="A0A1F5NEW5"/>